<dbReference type="AlphaFoldDB" id="A0A644UJ13"/>
<feature type="domain" description="Tellurite resistance methyltransferase TehB-like" evidence="1">
    <location>
        <begin position="36"/>
        <end position="122"/>
    </location>
</feature>
<dbReference type="SUPFAM" id="SSF53335">
    <property type="entry name" value="S-adenosyl-L-methionine-dependent methyltransferases"/>
    <property type="match status" value="1"/>
</dbReference>
<dbReference type="EMBL" id="VSSQ01000120">
    <property type="protein sequence ID" value="MPL78881.1"/>
    <property type="molecule type" value="Genomic_DNA"/>
</dbReference>
<gene>
    <name evidence="2" type="ORF">SDC9_24751</name>
</gene>
<name>A0A644UJ13_9ZZZZ</name>
<evidence type="ECO:0000313" key="2">
    <source>
        <dbReference type="EMBL" id="MPL78881.1"/>
    </source>
</evidence>
<sequence length="206" mass="24314">MTDYWNTYYKTKKKQITVPSQFAAFAIQEFGNQEDTIIIDLGCGDGRDSYFFSSHGFQTIGIDGSLEAINNCKQNFNHELLDFFCYDIEEQSLYEKIKEIITSQNKKLVFYSRFFLHAINDNQQNILLNSLKKIKDNESLCFFEFRTNRDEFQEKTTSTHYRRYISPTKFTSDIMKIGFDVLYFTEGFGYAKYKNDDAHVARFICK</sequence>
<proteinExistence type="predicted"/>
<reference evidence="2" key="1">
    <citation type="submission" date="2019-08" db="EMBL/GenBank/DDBJ databases">
        <authorList>
            <person name="Kucharzyk K."/>
            <person name="Murdoch R.W."/>
            <person name="Higgins S."/>
            <person name="Loffler F."/>
        </authorList>
    </citation>
    <scope>NUCLEOTIDE SEQUENCE</scope>
</reference>
<comment type="caution">
    <text evidence="2">The sequence shown here is derived from an EMBL/GenBank/DDBJ whole genome shotgun (WGS) entry which is preliminary data.</text>
</comment>
<dbReference type="InterPro" id="IPR015985">
    <property type="entry name" value="TehB-like_dom"/>
</dbReference>
<dbReference type="Pfam" id="PF03848">
    <property type="entry name" value="TehB"/>
    <property type="match status" value="1"/>
</dbReference>
<protein>
    <recommendedName>
        <fullName evidence="1">Tellurite resistance methyltransferase TehB-like domain-containing protein</fullName>
    </recommendedName>
</protein>
<evidence type="ECO:0000259" key="1">
    <source>
        <dbReference type="Pfam" id="PF03848"/>
    </source>
</evidence>
<dbReference type="InterPro" id="IPR029063">
    <property type="entry name" value="SAM-dependent_MTases_sf"/>
</dbReference>
<dbReference type="Gene3D" id="3.40.50.150">
    <property type="entry name" value="Vaccinia Virus protein VP39"/>
    <property type="match status" value="1"/>
</dbReference>
<organism evidence="2">
    <name type="scientific">bioreactor metagenome</name>
    <dbReference type="NCBI Taxonomy" id="1076179"/>
    <lineage>
        <taxon>unclassified sequences</taxon>
        <taxon>metagenomes</taxon>
        <taxon>ecological metagenomes</taxon>
    </lineage>
</organism>
<accession>A0A644UJ13</accession>
<dbReference type="CDD" id="cd02440">
    <property type="entry name" value="AdoMet_MTases"/>
    <property type="match status" value="1"/>
</dbReference>